<organism evidence="2 3">
    <name type="scientific">Datura stramonium</name>
    <name type="common">Jimsonweed</name>
    <name type="synonym">Common thornapple</name>
    <dbReference type="NCBI Taxonomy" id="4076"/>
    <lineage>
        <taxon>Eukaryota</taxon>
        <taxon>Viridiplantae</taxon>
        <taxon>Streptophyta</taxon>
        <taxon>Embryophyta</taxon>
        <taxon>Tracheophyta</taxon>
        <taxon>Spermatophyta</taxon>
        <taxon>Magnoliopsida</taxon>
        <taxon>eudicotyledons</taxon>
        <taxon>Gunneridae</taxon>
        <taxon>Pentapetalae</taxon>
        <taxon>asterids</taxon>
        <taxon>lamiids</taxon>
        <taxon>Solanales</taxon>
        <taxon>Solanaceae</taxon>
        <taxon>Solanoideae</taxon>
        <taxon>Datureae</taxon>
        <taxon>Datura</taxon>
    </lineage>
</organism>
<proteinExistence type="predicted"/>
<protein>
    <submittedName>
        <fullName evidence="2">E3 ubiquitin- protein ligase upl1</fullName>
    </submittedName>
</protein>
<evidence type="ECO:0000256" key="1">
    <source>
        <dbReference type="SAM" id="MobiDB-lite"/>
    </source>
</evidence>
<comment type="caution">
    <text evidence="2">The sequence shown here is derived from an EMBL/GenBank/DDBJ whole genome shotgun (WGS) entry which is preliminary data.</text>
</comment>
<gene>
    <name evidence="2" type="primary">UPL1_3</name>
    <name evidence="2" type="ORF">HAX54_030504</name>
</gene>
<name>A0ABS8SB05_DATST</name>
<feature type="region of interest" description="Disordered" evidence="1">
    <location>
        <begin position="217"/>
        <end position="249"/>
    </location>
</feature>
<feature type="compositionally biased region" description="Acidic residues" evidence="1">
    <location>
        <begin position="218"/>
        <end position="249"/>
    </location>
</feature>
<sequence>MMYVHALGVILRRDLEMCQLRDPRTSARESGHGGIIHHVLQRLPFQWRSLCGPDEWRQAVWKKLRGFCFLVNLKQISSAVCQPDVSLLVDLAYSILSKNSSSGDPPGSGCSPDIAKSMIDGGLISAYLWNGNGQQVPNSNGRICHSASQNHSNENVTTNPLIEQEMRTEQEEANSGNPLELGLDYMRDEMEDNGVLNDTEQIGMGFMLRIKYIMRMGEEDDDMGDDGEDDEDDDEGEDEDEDIVEDGTA</sequence>
<evidence type="ECO:0000313" key="2">
    <source>
        <dbReference type="EMBL" id="MCD7456031.1"/>
    </source>
</evidence>
<keyword evidence="3" id="KW-1185">Reference proteome</keyword>
<keyword evidence="2" id="KW-0436">Ligase</keyword>
<dbReference type="Proteomes" id="UP000823775">
    <property type="component" value="Unassembled WGS sequence"/>
</dbReference>
<accession>A0ABS8SB05</accession>
<reference evidence="2 3" key="1">
    <citation type="journal article" date="2021" name="BMC Genomics">
        <title>Datura genome reveals duplications of psychoactive alkaloid biosynthetic genes and high mutation rate following tissue culture.</title>
        <authorList>
            <person name="Rajewski A."/>
            <person name="Carter-House D."/>
            <person name="Stajich J."/>
            <person name="Litt A."/>
        </authorList>
    </citation>
    <scope>NUCLEOTIDE SEQUENCE [LARGE SCALE GENOMIC DNA]</scope>
    <source>
        <strain evidence="2">AR-01</strain>
    </source>
</reference>
<dbReference type="GO" id="GO:0016874">
    <property type="term" value="F:ligase activity"/>
    <property type="evidence" value="ECO:0007669"/>
    <property type="project" value="UniProtKB-KW"/>
</dbReference>
<dbReference type="EMBL" id="JACEIK010000383">
    <property type="protein sequence ID" value="MCD7456031.1"/>
    <property type="molecule type" value="Genomic_DNA"/>
</dbReference>
<evidence type="ECO:0000313" key="3">
    <source>
        <dbReference type="Proteomes" id="UP000823775"/>
    </source>
</evidence>